<name>A0A6L2JMM2_TANCI</name>
<comment type="caution">
    <text evidence="5">The sequence shown here is derived from an EMBL/GenBank/DDBJ whole genome shotgun (WGS) entry which is preliminary data.</text>
</comment>
<dbReference type="Pfam" id="PF07727">
    <property type="entry name" value="RVT_2"/>
    <property type="match status" value="1"/>
</dbReference>
<dbReference type="InterPro" id="IPR001584">
    <property type="entry name" value="Integrase_cat-core"/>
</dbReference>
<dbReference type="GO" id="GO:0016787">
    <property type="term" value="F:hydrolase activity"/>
    <property type="evidence" value="ECO:0007669"/>
    <property type="project" value="UniProtKB-KW"/>
</dbReference>
<dbReference type="InterPro" id="IPR036397">
    <property type="entry name" value="RNaseH_sf"/>
</dbReference>
<sequence length="1233" mass="139236">MNGDEPVQIARDENGFEIEVPPKTAQAILARQREIKAKSILLLAILDEYQLRFHSIKDVKSLWAAIKSRFGGNVESKKMQKTVLKQQFENFSISDTEGLDKAYDRNKEGIDEMDIDDLYNNPKVFEVDIKGSPGSSLNSQNVAFLSAEDTNNINEVNTANGISIAAGHSSSRQASSSLYNNDLMFSFFASLSNSLQIDAIHKKTGRKLNFNSKEPIGFDKTKVECFNCHRRGYFTRECRAPRNQGNKNIDARFKKGDGYHVVLPPLTGIYMPPLANLSFAGLDHSVSRPTTNKASDSISKVDSQTTLKPSFKKIEFTKARNESVKCDKQADKPKIVIQNFKADRKDWNGNLTQKPSTVEGNGVTDVKTLAGCVWRPKITYLNNVSKDSSGSWISKRVKLIDLLSRLKHMTGKKALLTDYQDIDGGFVAFGGSTKGDKITATIDESNLWHMRLGHVNFKTMNKLVKGNLVRGLPSKTFENDHTYVACQKGKQHKASCKAKLNREIDEFCGQNRIKREYSVTRTPQQNRVAERKNMTLIEAARTMKADSLLPTIFWAEAVNTACYVLNRVLVTKPHNKTPYELIIGRPPRISFMRPFGCPVTILNTLNPLGKFDMKAKEGFLVGYSVNIKAFRVFNTQTRKVEENLHVNFLENKPNVAGQGPNWLFDIVSLANSMNYQLVTTGNQANKNAGHQEVNGDIGLKKNVDVGHTKQEKVSTQQYIMFLLWSSISSSYKSLDDKAGDNTADDVAGKKKVQEPVSEYDQALKNVLERMMNQEKEATEQSDDVRKVFQAQFNTASASRTFIPPHDLLMPELEDTAEIHSTGIFGNAYDEDELETNNHSYADESVGAEADFNNMKPSNVVSPIPTTRVHYNHPKAQIIQCQQFKKGGQIDKTLFIKRLKGDILLVHVNVDDIIFGFTKKFLYDEFEQIMHNRFQMSSMGEITFFLGLQIQQKEDGIFINQDNYIGEIMKKFSLFSIRSTSTPMETHKPLTKDENGEDVDVHLYRPMIGSLMYLTSSRLDIMFLVCACLRFQVQPKVFHLHAVKRIFSDYTGASLDRISTTGGCQFFGSRLIYWQCKKQTVVANSIIEAEYIVASYCYGQNPVYHSKTKHIEIRYHFIRDSYEKRLIEMVKIHTDNNVADLLTKAFDVCDEAVHKELGDRMERAATTASSLEAKQDSEQFWQTTTLSTIEDGVMAITTTIDRNVKILITDASIRRHLKLGDSKGLSTLPTEEIF</sequence>
<dbReference type="PROSITE" id="PS50994">
    <property type="entry name" value="INTEGRASE"/>
    <property type="match status" value="1"/>
</dbReference>
<proteinExistence type="predicted"/>
<evidence type="ECO:0000259" key="4">
    <source>
        <dbReference type="PROSITE" id="PS50994"/>
    </source>
</evidence>
<dbReference type="InterPro" id="IPR036875">
    <property type="entry name" value="Znf_CCHC_sf"/>
</dbReference>
<organism evidence="5">
    <name type="scientific">Tanacetum cinerariifolium</name>
    <name type="common">Dalmatian daisy</name>
    <name type="synonym">Chrysanthemum cinerariifolium</name>
    <dbReference type="NCBI Taxonomy" id="118510"/>
    <lineage>
        <taxon>Eukaryota</taxon>
        <taxon>Viridiplantae</taxon>
        <taxon>Streptophyta</taxon>
        <taxon>Embryophyta</taxon>
        <taxon>Tracheophyta</taxon>
        <taxon>Spermatophyta</taxon>
        <taxon>Magnoliopsida</taxon>
        <taxon>eudicotyledons</taxon>
        <taxon>Gunneridae</taxon>
        <taxon>Pentapetalae</taxon>
        <taxon>asterids</taxon>
        <taxon>campanulids</taxon>
        <taxon>Asterales</taxon>
        <taxon>Asteraceae</taxon>
        <taxon>Asteroideae</taxon>
        <taxon>Anthemideae</taxon>
        <taxon>Anthemidinae</taxon>
        <taxon>Tanacetum</taxon>
    </lineage>
</organism>
<feature type="coiled-coil region" evidence="3">
    <location>
        <begin position="756"/>
        <end position="783"/>
    </location>
</feature>
<dbReference type="InterPro" id="IPR039537">
    <property type="entry name" value="Retrotran_Ty1/copia-like"/>
</dbReference>
<dbReference type="SUPFAM" id="SSF57756">
    <property type="entry name" value="Retrovirus zinc finger-like domains"/>
    <property type="match status" value="1"/>
</dbReference>
<dbReference type="Gene3D" id="3.30.420.10">
    <property type="entry name" value="Ribonuclease H-like superfamily/Ribonuclease H"/>
    <property type="match status" value="1"/>
</dbReference>
<dbReference type="Pfam" id="PF13976">
    <property type="entry name" value="gag_pre-integrs"/>
    <property type="match status" value="1"/>
</dbReference>
<gene>
    <name evidence="5" type="ORF">Tci_009103</name>
</gene>
<protein>
    <recommendedName>
        <fullName evidence="4">Integrase catalytic domain-containing protein</fullName>
    </recommendedName>
</protein>
<dbReference type="InterPro" id="IPR013103">
    <property type="entry name" value="RVT_2"/>
</dbReference>
<dbReference type="InterPro" id="IPR025724">
    <property type="entry name" value="GAG-pre-integrase_dom"/>
</dbReference>
<dbReference type="PANTHER" id="PTHR42648">
    <property type="entry name" value="TRANSPOSASE, PUTATIVE-RELATED"/>
    <property type="match status" value="1"/>
</dbReference>
<dbReference type="GO" id="GO:0008270">
    <property type="term" value="F:zinc ion binding"/>
    <property type="evidence" value="ECO:0007669"/>
    <property type="project" value="InterPro"/>
</dbReference>
<dbReference type="EMBL" id="BKCJ010000890">
    <property type="protein sequence ID" value="GEU37125.1"/>
    <property type="molecule type" value="Genomic_DNA"/>
</dbReference>
<dbReference type="GO" id="GO:0003676">
    <property type="term" value="F:nucleic acid binding"/>
    <property type="evidence" value="ECO:0007669"/>
    <property type="project" value="InterPro"/>
</dbReference>
<evidence type="ECO:0000256" key="2">
    <source>
        <dbReference type="ARBA" id="ARBA00022801"/>
    </source>
</evidence>
<dbReference type="GO" id="GO:0015074">
    <property type="term" value="P:DNA integration"/>
    <property type="evidence" value="ECO:0007669"/>
    <property type="project" value="InterPro"/>
</dbReference>
<evidence type="ECO:0000256" key="1">
    <source>
        <dbReference type="ARBA" id="ARBA00022723"/>
    </source>
</evidence>
<reference evidence="5" key="1">
    <citation type="journal article" date="2019" name="Sci. Rep.">
        <title>Draft genome of Tanacetum cinerariifolium, the natural source of mosquito coil.</title>
        <authorList>
            <person name="Yamashiro T."/>
            <person name="Shiraishi A."/>
            <person name="Satake H."/>
            <person name="Nakayama K."/>
        </authorList>
    </citation>
    <scope>NUCLEOTIDE SEQUENCE</scope>
</reference>
<dbReference type="Pfam" id="PF14223">
    <property type="entry name" value="Retrotran_gag_2"/>
    <property type="match status" value="1"/>
</dbReference>
<dbReference type="AlphaFoldDB" id="A0A6L2JMM2"/>
<evidence type="ECO:0000256" key="3">
    <source>
        <dbReference type="SAM" id="Coils"/>
    </source>
</evidence>
<keyword evidence="1" id="KW-0479">Metal-binding</keyword>
<dbReference type="CDD" id="cd09272">
    <property type="entry name" value="RNase_HI_RT_Ty1"/>
    <property type="match status" value="1"/>
</dbReference>
<keyword evidence="2" id="KW-0378">Hydrolase</keyword>
<dbReference type="SUPFAM" id="SSF53098">
    <property type="entry name" value="Ribonuclease H-like"/>
    <property type="match status" value="1"/>
</dbReference>
<dbReference type="InterPro" id="IPR057670">
    <property type="entry name" value="SH3_retrovirus"/>
</dbReference>
<dbReference type="Pfam" id="PF25597">
    <property type="entry name" value="SH3_retrovirus"/>
    <property type="match status" value="1"/>
</dbReference>
<keyword evidence="3" id="KW-0175">Coiled coil</keyword>
<dbReference type="PANTHER" id="PTHR42648:SF32">
    <property type="entry name" value="RIBONUCLEASE H-LIKE DOMAIN, GAG-PRE-INTEGRASE DOMAIN PROTEIN-RELATED"/>
    <property type="match status" value="1"/>
</dbReference>
<accession>A0A6L2JMM2</accession>
<feature type="domain" description="Integrase catalytic" evidence="4">
    <location>
        <begin position="488"/>
        <end position="586"/>
    </location>
</feature>
<dbReference type="InterPro" id="IPR012337">
    <property type="entry name" value="RNaseH-like_sf"/>
</dbReference>
<evidence type="ECO:0000313" key="5">
    <source>
        <dbReference type="EMBL" id="GEU37125.1"/>
    </source>
</evidence>